<evidence type="ECO:0000256" key="3">
    <source>
        <dbReference type="ARBA" id="ARBA00022692"/>
    </source>
</evidence>
<organism evidence="7 8">
    <name type="scientific">Lentibacillus populi</name>
    <dbReference type="NCBI Taxonomy" id="1827502"/>
    <lineage>
        <taxon>Bacteria</taxon>
        <taxon>Bacillati</taxon>
        <taxon>Bacillota</taxon>
        <taxon>Bacilli</taxon>
        <taxon>Bacillales</taxon>
        <taxon>Bacillaceae</taxon>
        <taxon>Lentibacillus</taxon>
    </lineage>
</organism>
<accession>A0A9W5X4H4</accession>
<name>A0A9W5X4H4_9BACI</name>
<dbReference type="EMBL" id="BMJD01000005">
    <property type="protein sequence ID" value="GGB35267.1"/>
    <property type="molecule type" value="Genomic_DNA"/>
</dbReference>
<evidence type="ECO:0000313" key="7">
    <source>
        <dbReference type="EMBL" id="GGB35267.1"/>
    </source>
</evidence>
<evidence type="ECO:0000313" key="8">
    <source>
        <dbReference type="Proteomes" id="UP000621492"/>
    </source>
</evidence>
<evidence type="ECO:0000256" key="2">
    <source>
        <dbReference type="ARBA" id="ARBA00022475"/>
    </source>
</evidence>
<reference evidence="7" key="2">
    <citation type="submission" date="2020-09" db="EMBL/GenBank/DDBJ databases">
        <authorList>
            <person name="Sun Q."/>
            <person name="Zhou Y."/>
        </authorList>
    </citation>
    <scope>NUCLEOTIDE SEQUENCE</scope>
    <source>
        <strain evidence="7">CGMCC 1.15454</strain>
    </source>
</reference>
<proteinExistence type="predicted"/>
<keyword evidence="4 6" id="KW-1133">Transmembrane helix</keyword>
<evidence type="ECO:0000256" key="4">
    <source>
        <dbReference type="ARBA" id="ARBA00022989"/>
    </source>
</evidence>
<dbReference type="InterPro" id="IPR019108">
    <property type="entry name" value="Caa3_assmbl_CtaG-rel"/>
</dbReference>
<evidence type="ECO:0000256" key="1">
    <source>
        <dbReference type="ARBA" id="ARBA00004651"/>
    </source>
</evidence>
<dbReference type="AlphaFoldDB" id="A0A9W5X4H4"/>
<keyword evidence="2" id="KW-1003">Cell membrane</keyword>
<dbReference type="Proteomes" id="UP000621492">
    <property type="component" value="Unassembled WGS sequence"/>
</dbReference>
<keyword evidence="3 6" id="KW-0812">Transmembrane</keyword>
<comment type="caution">
    <text evidence="7">The sequence shown here is derived from an EMBL/GenBank/DDBJ whole genome shotgun (WGS) entry which is preliminary data.</text>
</comment>
<evidence type="ECO:0000256" key="6">
    <source>
        <dbReference type="SAM" id="Phobius"/>
    </source>
</evidence>
<feature type="transmembrane region" description="Helical" evidence="6">
    <location>
        <begin position="65"/>
        <end position="86"/>
    </location>
</feature>
<dbReference type="GO" id="GO:0005886">
    <property type="term" value="C:plasma membrane"/>
    <property type="evidence" value="ECO:0007669"/>
    <property type="project" value="UniProtKB-SubCell"/>
</dbReference>
<reference evidence="7" key="1">
    <citation type="journal article" date="2014" name="Int. J. Syst. Evol. Microbiol.">
        <title>Complete genome sequence of Corynebacterium casei LMG S-19264T (=DSM 44701T), isolated from a smear-ripened cheese.</title>
        <authorList>
            <consortium name="US DOE Joint Genome Institute (JGI-PGF)"/>
            <person name="Walter F."/>
            <person name="Albersmeier A."/>
            <person name="Kalinowski J."/>
            <person name="Ruckert C."/>
        </authorList>
    </citation>
    <scope>NUCLEOTIDE SEQUENCE</scope>
    <source>
        <strain evidence="7">CGMCC 1.15454</strain>
    </source>
</reference>
<evidence type="ECO:0000256" key="5">
    <source>
        <dbReference type="ARBA" id="ARBA00023136"/>
    </source>
</evidence>
<comment type="subcellular location">
    <subcellularLocation>
        <location evidence="1">Cell membrane</location>
        <topology evidence="1">Multi-pass membrane protein</topology>
    </subcellularLocation>
</comment>
<keyword evidence="5 6" id="KW-0472">Membrane</keyword>
<keyword evidence="8" id="KW-1185">Reference proteome</keyword>
<sequence length="166" mass="18219">MIALITFAILFFMYHLPIVLTVLTKSNSLHNGYLSFLFVLSFGMWWPIATPDPKQRLSNKQKKRYALLSGLILMPACVLFILNALFDGTNNPLLAQATSNLCFPLQSGSGPVSLLPPPFNTKLDQLAAGVFMMGLHKIGLMITVKLGGKEANSHFAGAYLHKQISP</sequence>
<protein>
    <submittedName>
        <fullName evidence="7">Uncharacterized protein</fullName>
    </submittedName>
</protein>
<dbReference type="Pfam" id="PF09678">
    <property type="entry name" value="Caa3_CtaG"/>
    <property type="match status" value="1"/>
</dbReference>
<feature type="transmembrane region" description="Helical" evidence="6">
    <location>
        <begin position="31"/>
        <end position="49"/>
    </location>
</feature>
<gene>
    <name evidence="7" type="ORF">GCM10011409_10930</name>
</gene>